<dbReference type="OrthoDB" id="120660at2"/>
<dbReference type="InterPro" id="IPR014457">
    <property type="entry name" value="UCP010260"/>
</dbReference>
<sequence>MTTEFTYPDVGVSAAADLPGGYHHLERARTIGTGREDFVRASDRLAGWEMHRRAGIRVSPDTPRAAEGVEVRLSLGAGPLTIGAPCRVVYVIDDQREKGFAYGTLPGHPESGEERFAVLWREDDVVEMSIRAFSRPATWWARLGGPVARRVQLGITQRYLRAMDQRRQGRARP</sequence>
<dbReference type="PANTHER" id="PTHR34202">
    <property type="entry name" value="UPF0548 PROTEIN"/>
    <property type="match status" value="1"/>
</dbReference>
<reference evidence="2 3" key="1">
    <citation type="submission" date="2016-06" db="EMBL/GenBank/DDBJ databases">
        <title>Complete genome sequence of a saline-alkali tolerant type strain Dietzia timorensis ID05-A0528T.</title>
        <authorList>
            <person name="Wu X."/>
        </authorList>
    </citation>
    <scope>NUCLEOTIDE SEQUENCE [LARGE SCALE GENOMIC DNA]</scope>
    <source>
        <strain evidence="2 3">ID05-A0528</strain>
    </source>
</reference>
<evidence type="ECO:0000259" key="1">
    <source>
        <dbReference type="Pfam" id="PF09348"/>
    </source>
</evidence>
<evidence type="ECO:0000313" key="3">
    <source>
        <dbReference type="Proteomes" id="UP000186104"/>
    </source>
</evidence>
<proteinExistence type="predicted"/>
<name>A0A173LJ97_9ACTN</name>
<dbReference type="AlphaFoldDB" id="A0A173LJ97"/>
<accession>A0A173LJ97</accession>
<dbReference type="PANTHER" id="PTHR34202:SF1">
    <property type="entry name" value="UPF0548 PROTEIN"/>
    <property type="match status" value="1"/>
</dbReference>
<dbReference type="EMBL" id="CP015961">
    <property type="protein sequence ID" value="ANI91973.1"/>
    <property type="molecule type" value="Genomic_DNA"/>
</dbReference>
<dbReference type="Proteomes" id="UP000186104">
    <property type="component" value="Chromosome"/>
</dbReference>
<protein>
    <submittedName>
        <fullName evidence="2">UPF0548 protein</fullName>
    </submittedName>
</protein>
<keyword evidence="3" id="KW-1185">Reference proteome</keyword>
<dbReference type="PIRSF" id="PIRSF010260">
    <property type="entry name" value="UCP010260"/>
    <property type="match status" value="1"/>
</dbReference>
<dbReference type="Pfam" id="PF09348">
    <property type="entry name" value="DUF1990"/>
    <property type="match status" value="1"/>
</dbReference>
<feature type="domain" description="DUF1990" evidence="1">
    <location>
        <begin position="6"/>
        <end position="162"/>
    </location>
</feature>
<evidence type="ECO:0000313" key="2">
    <source>
        <dbReference type="EMBL" id="ANI91973.1"/>
    </source>
</evidence>
<dbReference type="KEGG" id="dtm:BJL86_1186"/>
<dbReference type="InterPro" id="IPR018960">
    <property type="entry name" value="DUF1990"/>
</dbReference>
<dbReference type="STRING" id="499555.BJL86_1186"/>
<dbReference type="RefSeq" id="WP_067471492.1">
    <property type="nucleotide sequence ID" value="NZ_CP015961.1"/>
</dbReference>
<organism evidence="2 3">
    <name type="scientific">Dietzia timorensis</name>
    <dbReference type="NCBI Taxonomy" id="499555"/>
    <lineage>
        <taxon>Bacteria</taxon>
        <taxon>Bacillati</taxon>
        <taxon>Actinomycetota</taxon>
        <taxon>Actinomycetes</taxon>
        <taxon>Mycobacteriales</taxon>
        <taxon>Dietziaceae</taxon>
        <taxon>Dietzia</taxon>
    </lineage>
</organism>
<gene>
    <name evidence="2" type="ORF">BJL86_1186</name>
</gene>